<evidence type="ECO:0000313" key="2">
    <source>
        <dbReference type="EMBL" id="CAD9503468.1"/>
    </source>
</evidence>
<sequence length="264" mass="28629">MGSHTRLVNTVDIPPPLKEPSFEVLAKPARKMPSSNFSVDYGSAEGLSAFKATWERGVLQLVPAFKQGFTGQAAERYPTGETFVGDFVDGRRHGRGTYTTDEGHLLSTFQFGRPAFEGTQLRMSPPAPGKPPVVEKAHRTHEGKLDDEIPLSEARRIAERVGLRMPGATTDPLTPIGTRNRAWYDGEEDRYAGTSTETSEGKLSQPDFLTRLAAVEEREISNVHSAGANFTIVPLPRLSPKPEPGAAGKRPPKARSGSHGPAFA</sequence>
<dbReference type="SUPFAM" id="SSF82185">
    <property type="entry name" value="Histone H3 K4-specific methyltransferase SET7/9 N-terminal domain"/>
    <property type="match status" value="1"/>
</dbReference>
<dbReference type="EMBL" id="HBGU01054522">
    <property type="protein sequence ID" value="CAD9503468.1"/>
    <property type="molecule type" value="Transcribed_RNA"/>
</dbReference>
<name>A0A7S2HYH8_9EUKA</name>
<proteinExistence type="predicted"/>
<evidence type="ECO:0000256" key="1">
    <source>
        <dbReference type="SAM" id="MobiDB-lite"/>
    </source>
</evidence>
<organism evidence="2">
    <name type="scientific">Haptolina brevifila</name>
    <dbReference type="NCBI Taxonomy" id="156173"/>
    <lineage>
        <taxon>Eukaryota</taxon>
        <taxon>Haptista</taxon>
        <taxon>Haptophyta</taxon>
        <taxon>Prymnesiophyceae</taxon>
        <taxon>Prymnesiales</taxon>
        <taxon>Prymnesiaceae</taxon>
        <taxon>Haptolina</taxon>
    </lineage>
</organism>
<evidence type="ECO:0008006" key="3">
    <source>
        <dbReference type="Google" id="ProtNLM"/>
    </source>
</evidence>
<gene>
    <name evidence="2" type="ORF">CBRE1094_LOCUS29805</name>
</gene>
<protein>
    <recommendedName>
        <fullName evidence="3">MORN repeat-containing protein 5</fullName>
    </recommendedName>
</protein>
<accession>A0A7S2HYH8</accession>
<dbReference type="AlphaFoldDB" id="A0A7S2HYH8"/>
<feature type="region of interest" description="Disordered" evidence="1">
    <location>
        <begin position="233"/>
        <end position="264"/>
    </location>
</feature>
<reference evidence="2" key="1">
    <citation type="submission" date="2021-01" db="EMBL/GenBank/DDBJ databases">
        <authorList>
            <person name="Corre E."/>
            <person name="Pelletier E."/>
            <person name="Niang G."/>
            <person name="Scheremetjew M."/>
            <person name="Finn R."/>
            <person name="Kale V."/>
            <person name="Holt S."/>
            <person name="Cochrane G."/>
            <person name="Meng A."/>
            <person name="Brown T."/>
            <person name="Cohen L."/>
        </authorList>
    </citation>
    <scope>NUCLEOTIDE SEQUENCE</scope>
    <source>
        <strain evidence="2">UTEX LB 985</strain>
    </source>
</reference>